<dbReference type="RefSeq" id="WP_189089120.1">
    <property type="nucleotide sequence ID" value="NZ_BMQL01000006.1"/>
</dbReference>
<accession>A0A918F5T8</accession>
<evidence type="ECO:0000313" key="1">
    <source>
        <dbReference type="EMBL" id="GGR03775.1"/>
    </source>
</evidence>
<evidence type="ECO:0000313" key="2">
    <source>
        <dbReference type="Proteomes" id="UP000603865"/>
    </source>
</evidence>
<sequence length="150" mass="16764">MTADVQTFPALQAAEIEALAREWYHKLDVHAPMVELLPMLADDGLEMVFPEATVYGYAGFEGWYQTVIRVFFDEKHTVKVVEPQIDGQTAKVKVIVHWEASAWKAPGATSDRYAMDADQSWEVARNAAGAVVVTRYVVNGMTYDEGSKHL</sequence>
<dbReference type="SUPFAM" id="SSF54427">
    <property type="entry name" value="NTF2-like"/>
    <property type="match status" value="1"/>
</dbReference>
<dbReference type="EMBL" id="BMQL01000006">
    <property type="protein sequence ID" value="GGR03775.1"/>
    <property type="molecule type" value="Genomic_DNA"/>
</dbReference>
<dbReference type="Proteomes" id="UP000603865">
    <property type="component" value="Unassembled WGS sequence"/>
</dbReference>
<reference evidence="1" key="1">
    <citation type="journal article" date="2014" name="Int. J. Syst. Evol. Microbiol.">
        <title>Complete genome sequence of Corynebacterium casei LMG S-19264T (=DSM 44701T), isolated from a smear-ripened cheese.</title>
        <authorList>
            <consortium name="US DOE Joint Genome Institute (JGI-PGF)"/>
            <person name="Walter F."/>
            <person name="Albersmeier A."/>
            <person name="Kalinowski J."/>
            <person name="Ruckert C."/>
        </authorList>
    </citation>
    <scope>NUCLEOTIDE SEQUENCE</scope>
    <source>
        <strain evidence="1">JCM 31311</strain>
    </source>
</reference>
<keyword evidence="2" id="KW-1185">Reference proteome</keyword>
<dbReference type="AlphaFoldDB" id="A0A918F5T8"/>
<evidence type="ECO:0008006" key="3">
    <source>
        <dbReference type="Google" id="ProtNLM"/>
    </source>
</evidence>
<gene>
    <name evidence="1" type="ORF">GCM10008957_15890</name>
</gene>
<dbReference type="InterPro" id="IPR032710">
    <property type="entry name" value="NTF2-like_dom_sf"/>
</dbReference>
<organism evidence="1 2">
    <name type="scientific">Deinococcus ruber</name>
    <dbReference type="NCBI Taxonomy" id="1848197"/>
    <lineage>
        <taxon>Bacteria</taxon>
        <taxon>Thermotogati</taxon>
        <taxon>Deinococcota</taxon>
        <taxon>Deinococci</taxon>
        <taxon>Deinococcales</taxon>
        <taxon>Deinococcaceae</taxon>
        <taxon>Deinococcus</taxon>
    </lineage>
</organism>
<reference evidence="1" key="2">
    <citation type="submission" date="2020-09" db="EMBL/GenBank/DDBJ databases">
        <authorList>
            <person name="Sun Q."/>
            <person name="Ohkuma M."/>
        </authorList>
    </citation>
    <scope>NUCLEOTIDE SEQUENCE</scope>
    <source>
        <strain evidence="1">JCM 31311</strain>
    </source>
</reference>
<name>A0A918F5T8_9DEIO</name>
<comment type="caution">
    <text evidence="1">The sequence shown here is derived from an EMBL/GenBank/DDBJ whole genome shotgun (WGS) entry which is preliminary data.</text>
</comment>
<protein>
    <recommendedName>
        <fullName evidence="3">SnoaL-like domain-containing protein</fullName>
    </recommendedName>
</protein>
<proteinExistence type="predicted"/>